<dbReference type="Proteomes" id="UP001151760">
    <property type="component" value="Unassembled WGS sequence"/>
</dbReference>
<dbReference type="EMBL" id="BQNB010012320">
    <property type="protein sequence ID" value="GJT02082.1"/>
    <property type="molecule type" value="Genomic_DNA"/>
</dbReference>
<protein>
    <submittedName>
        <fullName evidence="1">Uncharacterized protein</fullName>
    </submittedName>
</protein>
<evidence type="ECO:0000313" key="1">
    <source>
        <dbReference type="EMBL" id="GJT02082.1"/>
    </source>
</evidence>
<accession>A0ABQ5AKP4</accession>
<reference evidence="1" key="1">
    <citation type="journal article" date="2022" name="Int. J. Mol. Sci.">
        <title>Draft Genome of Tanacetum Coccineum: Genomic Comparison of Closely Related Tanacetum-Family Plants.</title>
        <authorList>
            <person name="Yamashiro T."/>
            <person name="Shiraishi A."/>
            <person name="Nakayama K."/>
            <person name="Satake H."/>
        </authorList>
    </citation>
    <scope>NUCLEOTIDE SEQUENCE</scope>
</reference>
<comment type="caution">
    <text evidence="1">The sequence shown here is derived from an EMBL/GenBank/DDBJ whole genome shotgun (WGS) entry which is preliminary data.</text>
</comment>
<keyword evidence="2" id="KW-1185">Reference proteome</keyword>
<gene>
    <name evidence="1" type="ORF">Tco_0823251</name>
</gene>
<organism evidence="1 2">
    <name type="scientific">Tanacetum coccineum</name>
    <dbReference type="NCBI Taxonomy" id="301880"/>
    <lineage>
        <taxon>Eukaryota</taxon>
        <taxon>Viridiplantae</taxon>
        <taxon>Streptophyta</taxon>
        <taxon>Embryophyta</taxon>
        <taxon>Tracheophyta</taxon>
        <taxon>Spermatophyta</taxon>
        <taxon>Magnoliopsida</taxon>
        <taxon>eudicotyledons</taxon>
        <taxon>Gunneridae</taxon>
        <taxon>Pentapetalae</taxon>
        <taxon>asterids</taxon>
        <taxon>campanulids</taxon>
        <taxon>Asterales</taxon>
        <taxon>Asteraceae</taxon>
        <taxon>Asteroideae</taxon>
        <taxon>Anthemideae</taxon>
        <taxon>Anthemidinae</taxon>
        <taxon>Tanacetum</taxon>
    </lineage>
</organism>
<name>A0ABQ5AKP4_9ASTR</name>
<sequence length="169" mass="19366">MSSITTQQTKLDLELILKRKGLRLENAMEDLILERNKESLHFKLSWMLLLLLHAILHFSSLQMFLKCTCTNSGILSTNMKIPTGSEWTRKRNSTSIGKSSKTSFRSALEFMVKTLMHFQLMKILCLSSKNLVILEKSNQSSMLLLTRCINLGELLPLSSTEVYLERQLV</sequence>
<evidence type="ECO:0000313" key="2">
    <source>
        <dbReference type="Proteomes" id="UP001151760"/>
    </source>
</evidence>
<reference evidence="1" key="2">
    <citation type="submission" date="2022-01" db="EMBL/GenBank/DDBJ databases">
        <authorList>
            <person name="Yamashiro T."/>
            <person name="Shiraishi A."/>
            <person name="Satake H."/>
            <person name="Nakayama K."/>
        </authorList>
    </citation>
    <scope>NUCLEOTIDE SEQUENCE</scope>
</reference>
<proteinExistence type="predicted"/>